<feature type="domain" description="Sulfatase-modifying factor enzyme-like" evidence="2">
    <location>
        <begin position="83"/>
        <end position="277"/>
    </location>
</feature>
<dbReference type="Pfam" id="PF03781">
    <property type="entry name" value="FGE-sulfatase"/>
    <property type="match status" value="1"/>
</dbReference>
<sequence length="282" mass="31116">MKLKPTSIIAACSILFSASALHAQDSTFTNSIGMEFTLIKPGSFVMGRFQPPYPKPPSDTVKAGAQSGAERGYNAEEYKLAEKLAKQDALPGFTVNIKKPFYIGKFEVTQAQWKKVMGSNPSVFQGDKVLDSANNHPVENVTWEDAQQFLNKLTGMEKGRTYRLPTEFEWEYAARAGATSDIPWSQIRKTAQLGTRTTNKIGQKEANAWGLYDMLGNVWEWVQDFYNEKIFADAVPPATGNVHVLKGASFVGDVKNATYMTHAAGPGNGWDVGFRVVMEATK</sequence>
<dbReference type="SUPFAM" id="SSF56436">
    <property type="entry name" value="C-type lectin-like"/>
    <property type="match status" value="1"/>
</dbReference>
<feature type="chain" id="PRO_5020459900" evidence="1">
    <location>
        <begin position="24"/>
        <end position="282"/>
    </location>
</feature>
<dbReference type="OrthoDB" id="9768004at2"/>
<dbReference type="AlphaFoldDB" id="A0A4U3L5Y5"/>
<dbReference type="InterPro" id="IPR016187">
    <property type="entry name" value="CTDL_fold"/>
</dbReference>
<evidence type="ECO:0000256" key="1">
    <source>
        <dbReference type="SAM" id="SignalP"/>
    </source>
</evidence>
<dbReference type="PANTHER" id="PTHR23150">
    <property type="entry name" value="SULFATASE MODIFYING FACTOR 1, 2"/>
    <property type="match status" value="1"/>
</dbReference>
<evidence type="ECO:0000259" key="2">
    <source>
        <dbReference type="Pfam" id="PF03781"/>
    </source>
</evidence>
<protein>
    <submittedName>
        <fullName evidence="3">Formylglycine-generating enzyme family protein</fullName>
    </submittedName>
</protein>
<dbReference type="InterPro" id="IPR005532">
    <property type="entry name" value="SUMF_dom"/>
</dbReference>
<feature type="signal peptide" evidence="1">
    <location>
        <begin position="1"/>
        <end position="23"/>
    </location>
</feature>
<proteinExistence type="predicted"/>
<dbReference type="PANTHER" id="PTHR23150:SF19">
    <property type="entry name" value="FORMYLGLYCINE-GENERATING ENZYME"/>
    <property type="match status" value="1"/>
</dbReference>
<dbReference type="Proteomes" id="UP000305848">
    <property type="component" value="Unassembled WGS sequence"/>
</dbReference>
<dbReference type="Gene3D" id="3.90.1580.10">
    <property type="entry name" value="paralog of FGE (formylglycine-generating enzyme)"/>
    <property type="match status" value="1"/>
</dbReference>
<evidence type="ECO:0000313" key="4">
    <source>
        <dbReference type="Proteomes" id="UP000305848"/>
    </source>
</evidence>
<evidence type="ECO:0000313" key="3">
    <source>
        <dbReference type="EMBL" id="TKK69764.1"/>
    </source>
</evidence>
<keyword evidence="4" id="KW-1185">Reference proteome</keyword>
<dbReference type="RefSeq" id="WP_137260985.1">
    <property type="nucleotide sequence ID" value="NZ_SZQL01000004.1"/>
</dbReference>
<dbReference type="GO" id="GO:0120147">
    <property type="term" value="F:formylglycine-generating oxidase activity"/>
    <property type="evidence" value="ECO:0007669"/>
    <property type="project" value="TreeGrafter"/>
</dbReference>
<dbReference type="InterPro" id="IPR051043">
    <property type="entry name" value="Sulfatase_Mod_Factor_Kinase"/>
</dbReference>
<dbReference type="EMBL" id="SZQL01000004">
    <property type="protein sequence ID" value="TKK69764.1"/>
    <property type="molecule type" value="Genomic_DNA"/>
</dbReference>
<gene>
    <name evidence="3" type="ORF">FC093_06650</name>
</gene>
<keyword evidence="1" id="KW-0732">Signal</keyword>
<dbReference type="InterPro" id="IPR042095">
    <property type="entry name" value="SUMF_sf"/>
</dbReference>
<accession>A0A4U3L5Y5</accession>
<comment type="caution">
    <text evidence="3">The sequence shown here is derived from an EMBL/GenBank/DDBJ whole genome shotgun (WGS) entry which is preliminary data.</text>
</comment>
<organism evidence="3 4">
    <name type="scientific">Ilyomonas limi</name>
    <dbReference type="NCBI Taxonomy" id="2575867"/>
    <lineage>
        <taxon>Bacteria</taxon>
        <taxon>Pseudomonadati</taxon>
        <taxon>Bacteroidota</taxon>
        <taxon>Chitinophagia</taxon>
        <taxon>Chitinophagales</taxon>
        <taxon>Chitinophagaceae</taxon>
        <taxon>Ilyomonas</taxon>
    </lineage>
</organism>
<name>A0A4U3L5Y5_9BACT</name>
<reference evidence="3 4" key="1">
    <citation type="submission" date="2019-05" db="EMBL/GenBank/DDBJ databases">
        <title>Panacibacter sp. strain 17mud1-8 Genome sequencing and assembly.</title>
        <authorList>
            <person name="Chhetri G."/>
        </authorList>
    </citation>
    <scope>NUCLEOTIDE SEQUENCE [LARGE SCALE GENOMIC DNA]</scope>
    <source>
        <strain evidence="3 4">17mud1-8</strain>
    </source>
</reference>